<dbReference type="Pfam" id="PF05545">
    <property type="entry name" value="FixQ"/>
    <property type="match status" value="1"/>
</dbReference>
<dbReference type="AlphaFoldDB" id="A0A0K0XZQ8"/>
<accession>A0A0K0XZQ8</accession>
<dbReference type="RefSeq" id="WP_169751194.1">
    <property type="nucleotide sequence ID" value="NZ_CP012154.1"/>
</dbReference>
<protein>
    <submittedName>
        <fullName evidence="3">Uncharacterized protein</fullName>
    </submittedName>
</protein>
<dbReference type="Proteomes" id="UP000066624">
    <property type="component" value="Chromosome"/>
</dbReference>
<evidence type="ECO:0000256" key="1">
    <source>
        <dbReference type="SAM" id="MobiDB-lite"/>
    </source>
</evidence>
<proteinExistence type="predicted"/>
<name>A0A0K0XZQ8_9GAMM</name>
<feature type="transmembrane region" description="Helical" evidence="2">
    <location>
        <begin position="6"/>
        <end position="24"/>
    </location>
</feature>
<dbReference type="STRING" id="1579979.WM2015_2749"/>
<keyword evidence="2" id="KW-0812">Transmembrane</keyword>
<organism evidence="3 4">
    <name type="scientific">Wenzhouxiangella marina</name>
    <dbReference type="NCBI Taxonomy" id="1579979"/>
    <lineage>
        <taxon>Bacteria</taxon>
        <taxon>Pseudomonadati</taxon>
        <taxon>Pseudomonadota</taxon>
        <taxon>Gammaproteobacteria</taxon>
        <taxon>Chromatiales</taxon>
        <taxon>Wenzhouxiangellaceae</taxon>
        <taxon>Wenzhouxiangella</taxon>
    </lineage>
</organism>
<dbReference type="KEGG" id="wma:WM2015_2749"/>
<evidence type="ECO:0000313" key="4">
    <source>
        <dbReference type="Proteomes" id="UP000066624"/>
    </source>
</evidence>
<sequence>MSSGIWTLFAMLAFVAIAIWVFLIKDRKDFEEQANMPLDDDDSGTQKDKERTS</sequence>
<gene>
    <name evidence="3" type="ORF">WM2015_2749</name>
</gene>
<feature type="compositionally biased region" description="Basic and acidic residues" evidence="1">
    <location>
        <begin position="44"/>
        <end position="53"/>
    </location>
</feature>
<dbReference type="InterPro" id="IPR008621">
    <property type="entry name" value="Cbb3-typ_cyt_oxidase_comp"/>
</dbReference>
<keyword evidence="2" id="KW-0472">Membrane</keyword>
<keyword evidence="4" id="KW-1185">Reference proteome</keyword>
<evidence type="ECO:0000313" key="3">
    <source>
        <dbReference type="EMBL" id="AKS43106.1"/>
    </source>
</evidence>
<evidence type="ECO:0000256" key="2">
    <source>
        <dbReference type="SAM" id="Phobius"/>
    </source>
</evidence>
<reference evidence="3 4" key="1">
    <citation type="submission" date="2015-07" db="EMBL/GenBank/DDBJ databases">
        <authorList>
            <person name="Noorani M."/>
        </authorList>
    </citation>
    <scope>NUCLEOTIDE SEQUENCE [LARGE SCALE GENOMIC DNA]</scope>
    <source>
        <strain evidence="3 4">KCTC 42284</strain>
    </source>
</reference>
<keyword evidence="2" id="KW-1133">Transmembrane helix</keyword>
<feature type="region of interest" description="Disordered" evidence="1">
    <location>
        <begin position="34"/>
        <end position="53"/>
    </location>
</feature>
<dbReference type="EMBL" id="CP012154">
    <property type="protein sequence ID" value="AKS43106.1"/>
    <property type="molecule type" value="Genomic_DNA"/>
</dbReference>